<feature type="region of interest" description="Disordered" evidence="15">
    <location>
        <begin position="1350"/>
        <end position="1385"/>
    </location>
</feature>
<evidence type="ECO:0000256" key="3">
    <source>
        <dbReference type="ARBA" id="ARBA00004906"/>
    </source>
</evidence>
<evidence type="ECO:0000256" key="1">
    <source>
        <dbReference type="ARBA" id="ARBA00000900"/>
    </source>
</evidence>
<dbReference type="PANTHER" id="PTHR12389:SF0">
    <property type="entry name" value="E3 UBIQUITIN-PROTEIN LIGASE LISTERIN"/>
    <property type="match status" value="1"/>
</dbReference>
<keyword evidence="7" id="KW-0963">Cytoplasm</keyword>
<dbReference type="InterPro" id="IPR039795">
    <property type="entry name" value="LTN1/Rkr1"/>
</dbReference>
<feature type="region of interest" description="Disordered" evidence="15">
    <location>
        <begin position="1275"/>
        <end position="1296"/>
    </location>
</feature>
<dbReference type="Proteomes" id="UP001165090">
    <property type="component" value="Unassembled WGS sequence"/>
</dbReference>
<comment type="pathway">
    <text evidence="3">Protein modification; protein ubiquitination.</text>
</comment>
<dbReference type="InterPro" id="IPR054477">
    <property type="entry name" value="LTN1_E3_ligase_6th"/>
</dbReference>
<dbReference type="SUPFAM" id="SSF48371">
    <property type="entry name" value="ARM repeat"/>
    <property type="match status" value="1"/>
</dbReference>
<dbReference type="PANTHER" id="PTHR12389">
    <property type="entry name" value="ZINC FINGER PROTEIN 294"/>
    <property type="match status" value="1"/>
</dbReference>
<feature type="region of interest" description="Disordered" evidence="15">
    <location>
        <begin position="2004"/>
        <end position="2025"/>
    </location>
</feature>
<dbReference type="InterPro" id="IPR011989">
    <property type="entry name" value="ARM-like"/>
</dbReference>
<evidence type="ECO:0000256" key="2">
    <source>
        <dbReference type="ARBA" id="ARBA00004514"/>
    </source>
</evidence>
<evidence type="ECO:0000259" key="16">
    <source>
        <dbReference type="PROSITE" id="PS50089"/>
    </source>
</evidence>
<gene>
    <name evidence="17" type="primary">VA_PAR_041</name>
    <name evidence="17" type="ORF">VaNZ11_005740</name>
</gene>
<feature type="compositionally biased region" description="Acidic residues" evidence="15">
    <location>
        <begin position="1019"/>
        <end position="1028"/>
    </location>
</feature>
<feature type="region of interest" description="Disordered" evidence="15">
    <location>
        <begin position="825"/>
        <end position="846"/>
    </location>
</feature>
<feature type="region of interest" description="Disordered" evidence="15">
    <location>
        <begin position="1000"/>
        <end position="1065"/>
    </location>
</feature>
<organism evidence="17 18">
    <name type="scientific">Volvox africanus</name>
    <dbReference type="NCBI Taxonomy" id="51714"/>
    <lineage>
        <taxon>Eukaryota</taxon>
        <taxon>Viridiplantae</taxon>
        <taxon>Chlorophyta</taxon>
        <taxon>core chlorophytes</taxon>
        <taxon>Chlorophyceae</taxon>
        <taxon>CS clade</taxon>
        <taxon>Chlamydomonadales</taxon>
        <taxon>Volvocaceae</taxon>
        <taxon>Volvox</taxon>
    </lineage>
</organism>
<reference evidence="17 18" key="1">
    <citation type="journal article" date="2023" name="IScience">
        <title>Expanded male sex-determining region conserved during the evolution of homothallism in the green alga Volvox.</title>
        <authorList>
            <person name="Yamamoto K."/>
            <person name="Matsuzaki R."/>
            <person name="Mahakham W."/>
            <person name="Heman W."/>
            <person name="Sekimoto H."/>
            <person name="Kawachi M."/>
            <person name="Minakuchi Y."/>
            <person name="Toyoda A."/>
            <person name="Nozaki H."/>
        </authorList>
    </citation>
    <scope>NUCLEOTIDE SEQUENCE [LARGE SCALE GENOMIC DNA]</scope>
    <source>
        <strain evidence="17 18">NIES-4468</strain>
    </source>
</reference>
<dbReference type="InterPro" id="IPR001841">
    <property type="entry name" value="Znf_RING"/>
</dbReference>
<keyword evidence="9" id="KW-0479">Metal-binding</keyword>
<comment type="similarity">
    <text evidence="4">Belongs to the LTN1 family.</text>
</comment>
<evidence type="ECO:0000256" key="8">
    <source>
        <dbReference type="ARBA" id="ARBA00022679"/>
    </source>
</evidence>
<evidence type="ECO:0000313" key="17">
    <source>
        <dbReference type="EMBL" id="GLI62907.1"/>
    </source>
</evidence>
<comment type="catalytic activity">
    <reaction evidence="1">
        <text>S-ubiquitinyl-[E2 ubiquitin-conjugating enzyme]-L-cysteine + [acceptor protein]-L-lysine = [E2 ubiquitin-conjugating enzyme]-L-cysteine + N(6)-ubiquitinyl-[acceptor protein]-L-lysine.</text>
        <dbReference type="EC" id="2.3.2.27"/>
    </reaction>
</comment>
<evidence type="ECO:0000256" key="11">
    <source>
        <dbReference type="ARBA" id="ARBA00022771"/>
    </source>
</evidence>
<feature type="region of interest" description="Disordered" evidence="15">
    <location>
        <begin position="1622"/>
        <end position="1645"/>
    </location>
</feature>
<keyword evidence="18" id="KW-1185">Reference proteome</keyword>
<dbReference type="SUPFAM" id="SSF57850">
    <property type="entry name" value="RING/U-box"/>
    <property type="match status" value="1"/>
</dbReference>
<evidence type="ECO:0000256" key="15">
    <source>
        <dbReference type="SAM" id="MobiDB-lite"/>
    </source>
</evidence>
<feature type="domain" description="RING-type" evidence="16">
    <location>
        <begin position="2212"/>
        <end position="2259"/>
    </location>
</feature>
<dbReference type="Gene3D" id="3.30.40.10">
    <property type="entry name" value="Zinc/RING finger domain, C3HC4 (zinc finger)"/>
    <property type="match status" value="1"/>
</dbReference>
<evidence type="ECO:0000256" key="12">
    <source>
        <dbReference type="ARBA" id="ARBA00022786"/>
    </source>
</evidence>
<sequence length="2262" mass="233033">MRKGDRASSKPSSSARAAEVLASKAGAAGFGFGGFSGSTLVSPNVVGFGFGAAAATDRFAVPSASADSSGGGDYGGSEAPLMMQVDGELAQCLRHLAKRDPVTKTKALQNLRALIPSRAVVDLRTAMPPWIYMYNRLVLDSSRAVRSEAANTLSCLLTAVGKAVAPHLKGLIGPWFLAMYDPYSDAAEASRSAFINAFPAARRQLDVLLFCRTEIMSYLKDQLAATPQQLGDAKKDSPEELEERHERVQTACLAALAALIVRMTDTLESTTGTAAESESAAPSASVASVSAGREEVLGAVRAIISRPGFWKATACSKCAAVRRAAYGFARCTALRACSMLVEECAAESALCILGAVGEKEPGNHGAMWEAVLTYGKACPDAWRHVNLRKMLLPRLYSLLRHGCYGSATVSLAALLPLLPLLPPGSLGPDPHVVVSVLDAVWDGMQSPAGASRAAKSAGLSAYRECLAWALINCKNLATTHKAQDGGSGAAAAGAAAAAAEGTAMVATAAAGGEGGEGPGPAAAGYCRALLEGSLAQHVLPAVLRGGPHGEAARGVVAGLAQQLAAVGGDAGVIPLTCLADRVGLAVRSVLENRVREALGATAGDSGGGDPDGEVNDLSAACEGTASLLAEIRGGAAACSWLVGQLAGAAAQGLMWAGPSSLPPAASLLLATLLREYGTAASVTGSVLAVALPPPPPLLPPLPDSGLTVSTAERGAGAGAGVMPPVTGAGVTSVSSFDLHSLVAALKAGPAAGPAAEATADLLVAFCSAHHGNTQAVWEQVMEALLPQNPPVLDVNATSALNVHCEGLQRTALLLQRCAGAWDMGRSADSGGRGDGSQGDKGSCQTQVRTQQPFPWTCAALDAVAVEVAQRAGSEACAEEQQQEQSLRRAAAVMLSRALGGNAARLVMLMPSAAGNVLRTLTAHLTAAVELGPSGGGGGGTAAAAQAAVFALDALRDPLGGADGLWRLLPDEACAALAAIAQLGWQAPYSLHIDHTAELPHRGSVHGSVDEGPDTGSAGAEEEEEEEVSEAGTTASESSFSAAGRPREEEEQEQEEEEEGATEGLVTARRAASALWRDPRPLAMAAEVLPPARLHELIQHLSKLLALCACTAGAPPPPPALLPRASVPSLSPRAWAAHAAQLLGSVPGSAARHQEVLDVLLSARTEWRSWSALAEAREEAAGGPPDGRQAVASAEGVAGPAGSPGLTAPCLEYLARLAEAGKTRTAPRRGAVGTGLPASSRCWVLLELLCSYHAAMRQSERSTEYGSGEKTKLSAEGLAGNCSGTSRRRPPTQVPSKAWRRVVGRAAEAMLKHLVYGTVAEVESGVDADGLSGVYGISLRNVVDMLAEGCRDSGNGPDQSDEAAAGYRPHGCGSGEGGSAPQVSPVSVPQQRCQVLSIHFTLRTPDVRMAGTLNHGSLAQAAFLAALCQVATCMEWASAGSRRGGVEYGGGGTPPPLLSHQQRLCRVWLSTGLPRSAVNSAGLPPPALLRLLPLVAGPVRRAAAATAAAAAAGRTWCGPAAEDILAASGLSELSCAWVRKCLSQPAVLLEPRDTALAELELAAACFPVADAGSHGGSGRAAAATMALVRSAGGGLAVSERPFLKQLVRHQLVMHADLAAAGARGLTGSEASSPNRGSPLGEEARQGTEVAARTAVMRLSRAAVLYDWKSLGQPEWHALLQIVQEQMAEAVSALTNCLSQLAAAGRAAADAVLHQPPGTTAGSMALQLLRGLCQRGTLGRLAQGRQLEAAVKGAMATCALGPATLAAAKLASLLLDLQLAIILGAVECWGAAFGAGAAAGVAAWLVQHRGFWGAVAHCACWALEPGREQLGAQAGAAAVDAQATMLEVAGLDAVAALLAVASTPGPHLLQPVAYRLLLSEALLPQMTLATTAASSDGAADVELPRYDGDDVTFLVAGGVRHEMAPWLLPSAAQAARASGHGVVVRAGPYLTSWALLLAHALNLDAGSRGLAVLWQVLREVESLVYGLLDWLVPELGLKEYQAQGERHRPHTLAASRGGGGNASTATAASADRVERWRLAEALMEIGLPTGPHAVRATCRSLYRAVLRALPATARGWFGDLRERGLASMVESYTAVVEGPALLEAEIASVQDLKRREAHESRFTVRASAASREVVATLEVADGAVLELVVKLPACLPLRAPEVECRRKVGVNETRLRKWLLSIATFLRHHNSSVADAIVLWRRNVDSEFEGVEACLICYSVISSVNGQLPRLVCRTCSVRFHPACLYKWFKSAGKSQCPHCQALW</sequence>
<keyword evidence="11 14" id="KW-0863">Zinc-finger</keyword>
<dbReference type="InterPro" id="IPR013083">
    <property type="entry name" value="Znf_RING/FYVE/PHD"/>
</dbReference>
<name>A0ABQ5RZ56_9CHLO</name>
<evidence type="ECO:0000256" key="7">
    <source>
        <dbReference type="ARBA" id="ARBA00022490"/>
    </source>
</evidence>
<evidence type="ECO:0000256" key="4">
    <source>
        <dbReference type="ARBA" id="ARBA00007997"/>
    </source>
</evidence>
<evidence type="ECO:0000256" key="5">
    <source>
        <dbReference type="ARBA" id="ARBA00012483"/>
    </source>
</evidence>
<dbReference type="InterPro" id="IPR039804">
    <property type="entry name" value="RING-CH-C4HC3_LTN1"/>
</dbReference>
<evidence type="ECO:0000256" key="13">
    <source>
        <dbReference type="ARBA" id="ARBA00022833"/>
    </source>
</evidence>
<accession>A0ABQ5RZ56</accession>
<comment type="subcellular location">
    <subcellularLocation>
        <location evidence="2">Cytoplasm</location>
        <location evidence="2">Cytosol</location>
    </subcellularLocation>
</comment>
<dbReference type="Pfam" id="PF22958">
    <property type="entry name" value="Ltn1_1st"/>
    <property type="match status" value="1"/>
</dbReference>
<dbReference type="CDD" id="cd16491">
    <property type="entry name" value="RING-CH-C4HC3_LTN1"/>
    <property type="match status" value="1"/>
</dbReference>
<dbReference type="EC" id="2.3.2.27" evidence="5"/>
<evidence type="ECO:0000313" key="18">
    <source>
        <dbReference type="Proteomes" id="UP001165090"/>
    </source>
</evidence>
<protein>
    <recommendedName>
        <fullName evidence="6">E3 ubiquitin-protein ligase listerin</fullName>
        <ecNumber evidence="5">2.3.2.27</ecNumber>
    </recommendedName>
</protein>
<keyword evidence="12" id="KW-0833">Ubl conjugation pathway</keyword>
<dbReference type="InterPro" id="IPR016024">
    <property type="entry name" value="ARM-type_fold"/>
</dbReference>
<dbReference type="Pfam" id="PF22999">
    <property type="entry name" value="LTN1_E3_ligase_6th"/>
    <property type="match status" value="1"/>
</dbReference>
<evidence type="ECO:0000256" key="9">
    <source>
        <dbReference type="ARBA" id="ARBA00022723"/>
    </source>
</evidence>
<dbReference type="InterPro" id="IPR054478">
    <property type="entry name" value="LTN1_UBC"/>
</dbReference>
<feature type="compositionally biased region" description="Low complexity" evidence="15">
    <location>
        <begin position="1029"/>
        <end position="1043"/>
    </location>
</feature>
<feature type="region of interest" description="Disordered" evidence="15">
    <location>
        <begin position="1175"/>
        <end position="1199"/>
    </location>
</feature>
<dbReference type="Gene3D" id="1.25.10.10">
    <property type="entry name" value="Leucine-rich Repeat Variant"/>
    <property type="match status" value="1"/>
</dbReference>
<dbReference type="Pfam" id="PF23009">
    <property type="entry name" value="UBC_like"/>
    <property type="match status" value="1"/>
</dbReference>
<dbReference type="InterPro" id="IPR054476">
    <property type="entry name" value="Ltn1_N"/>
</dbReference>
<dbReference type="EMBL" id="BSDZ01000014">
    <property type="protein sequence ID" value="GLI62907.1"/>
    <property type="molecule type" value="Genomic_DNA"/>
</dbReference>
<evidence type="ECO:0000256" key="10">
    <source>
        <dbReference type="ARBA" id="ARBA00022737"/>
    </source>
</evidence>
<keyword evidence="13" id="KW-0862">Zinc</keyword>
<keyword evidence="10" id="KW-0677">Repeat</keyword>
<keyword evidence="8" id="KW-0808">Transferase</keyword>
<dbReference type="PROSITE" id="PS50089">
    <property type="entry name" value="ZF_RING_2"/>
    <property type="match status" value="1"/>
</dbReference>
<feature type="compositionally biased region" description="Acidic residues" evidence="15">
    <location>
        <begin position="1048"/>
        <end position="1060"/>
    </location>
</feature>
<evidence type="ECO:0000256" key="14">
    <source>
        <dbReference type="PROSITE-ProRule" id="PRU00175"/>
    </source>
</evidence>
<comment type="caution">
    <text evidence="17">The sequence shown here is derived from an EMBL/GenBank/DDBJ whole genome shotgun (WGS) entry which is preliminary data.</text>
</comment>
<proteinExistence type="inferred from homology"/>
<evidence type="ECO:0000256" key="6">
    <source>
        <dbReference type="ARBA" id="ARBA00017157"/>
    </source>
</evidence>